<dbReference type="InterPro" id="IPR007527">
    <property type="entry name" value="Znf_SWIM"/>
</dbReference>
<keyword evidence="1" id="KW-0479">Metal-binding</keyword>
<dbReference type="EMBL" id="JBHGBT010000001">
    <property type="protein sequence ID" value="MFB4192813.1"/>
    <property type="molecule type" value="Genomic_DNA"/>
</dbReference>
<keyword evidence="1" id="KW-0863">Zinc-finger</keyword>
<evidence type="ECO:0000313" key="3">
    <source>
        <dbReference type="EMBL" id="MFB4192813.1"/>
    </source>
</evidence>
<dbReference type="Proteomes" id="UP001577267">
    <property type="component" value="Unassembled WGS sequence"/>
</dbReference>
<keyword evidence="1" id="KW-0862">Zinc</keyword>
<gene>
    <name evidence="3" type="ORF">ACE11A_00270</name>
</gene>
<keyword evidence="4" id="KW-1185">Reference proteome</keyword>
<feature type="domain" description="SWIM-type" evidence="2">
    <location>
        <begin position="418"/>
        <end position="457"/>
    </location>
</feature>
<dbReference type="Pfam" id="PF04434">
    <property type="entry name" value="SWIM"/>
    <property type="match status" value="1"/>
</dbReference>
<dbReference type="PROSITE" id="PS50966">
    <property type="entry name" value="ZF_SWIM"/>
    <property type="match status" value="1"/>
</dbReference>
<sequence length="468" mass="49587">MVAMTHSYRYLRPSAADAAGGAVGLATSGGTTSRGPQPHPRFFSGVLTRPEAAARGLLAVAAVARTRYFRPQLAALRDPVVTCDGQRLRFESFSACGGVHARLDVLPGALDGEVFDRGTTNVDVNDPLREALARVRRGDPLHLSVGADELAVTTADGAVLEKKVPLPERWLRGFAELQVISVPFDLRAELPAAEAVRLLRSLPAGSGVLWMVPAGRTLRRSARPAPGAVALAGARRLEVLTPLLRFARALRVYGPPVSAASLPVASAWELELPGMRLMLTLSPEVTRGFSGEGAVLDALVAYQAEADAELVGALMDFEPAVETGELARLSGLPLPRVKAALDRLGTAGRVGYDVAEAAYFHRELPYDAAGAERLNPRLRGARALLAEGVVRLAEVPDTAAEDDAAARTATVTMPDRAHRVRLTADGAALGCTCPWWSRYRGTRGKCKHALAAELAARPGTPTRPGPND</sequence>
<comment type="caution">
    <text evidence="3">The sequence shown here is derived from an EMBL/GenBank/DDBJ whole genome shotgun (WGS) entry which is preliminary data.</text>
</comment>
<evidence type="ECO:0000259" key="2">
    <source>
        <dbReference type="PROSITE" id="PS50966"/>
    </source>
</evidence>
<organism evidence="3 4">
    <name type="scientific">Streptomyces carpaticus</name>
    <dbReference type="NCBI Taxonomy" id="285558"/>
    <lineage>
        <taxon>Bacteria</taxon>
        <taxon>Bacillati</taxon>
        <taxon>Actinomycetota</taxon>
        <taxon>Actinomycetes</taxon>
        <taxon>Kitasatosporales</taxon>
        <taxon>Streptomycetaceae</taxon>
        <taxon>Streptomyces</taxon>
    </lineage>
</organism>
<reference evidence="3 4" key="1">
    <citation type="submission" date="2024-09" db="EMBL/GenBank/DDBJ databases">
        <title>Draft genome sequence of multifaceted antimicrobials producing Streptomyces sp. strain FH1.</title>
        <authorList>
            <person name="Hassan F."/>
            <person name="Ali H."/>
            <person name="Hassan N."/>
            <person name="Nawaz A."/>
        </authorList>
    </citation>
    <scope>NUCLEOTIDE SEQUENCE [LARGE SCALE GENOMIC DNA]</scope>
    <source>
        <strain evidence="3 4">FH1</strain>
    </source>
</reference>
<proteinExistence type="predicted"/>
<evidence type="ECO:0000256" key="1">
    <source>
        <dbReference type="PROSITE-ProRule" id="PRU00325"/>
    </source>
</evidence>
<accession>A0ABV4ZFC9</accession>
<name>A0ABV4ZFC9_9ACTN</name>
<protein>
    <submittedName>
        <fullName evidence="3">SWIM zinc finger family protein</fullName>
    </submittedName>
</protein>
<dbReference type="RefSeq" id="WP_375060912.1">
    <property type="nucleotide sequence ID" value="NZ_JBHGBT010000001.1"/>
</dbReference>
<evidence type="ECO:0000313" key="4">
    <source>
        <dbReference type="Proteomes" id="UP001577267"/>
    </source>
</evidence>